<evidence type="ECO:0000256" key="11">
    <source>
        <dbReference type="ARBA" id="ARBA00023239"/>
    </source>
</evidence>
<dbReference type="PANTHER" id="PTHR23309">
    <property type="entry name" value="3-HYDROXYACYL-COA DEHYROGENASE"/>
    <property type="match status" value="1"/>
</dbReference>
<comment type="pathway">
    <text evidence="2">Lipid metabolism; fatty acid beta-oxidation.</text>
</comment>
<comment type="similarity">
    <text evidence="3">In the N-terminal section; belongs to the enoyl-CoA hydratase/isomerase family.</text>
</comment>
<keyword evidence="12" id="KW-0511">Multifunctional enzyme</keyword>
<dbReference type="Gene3D" id="3.40.50.720">
    <property type="entry name" value="NAD(P)-binding Rossmann-like Domain"/>
    <property type="match status" value="1"/>
</dbReference>
<keyword evidence="18" id="KW-1185">Reference proteome</keyword>
<protein>
    <submittedName>
        <fullName evidence="17">3-hydroxyacyl-CoA dehydrogenase NAD-binding domain-containing protein</fullName>
    </submittedName>
</protein>
<gene>
    <name evidence="17" type="ORF">PAF17_04040</name>
</gene>
<dbReference type="Gene3D" id="3.90.226.10">
    <property type="entry name" value="2-enoyl-CoA Hydratase, Chain A, domain 1"/>
    <property type="match status" value="1"/>
</dbReference>
<keyword evidence="11" id="KW-0456">Lyase</keyword>
<dbReference type="InterPro" id="IPR008927">
    <property type="entry name" value="6-PGluconate_DH-like_C_sf"/>
</dbReference>
<dbReference type="EMBL" id="JAQBIE010000004">
    <property type="protein sequence ID" value="MDB6176672.1"/>
    <property type="molecule type" value="Genomic_DNA"/>
</dbReference>
<evidence type="ECO:0000256" key="12">
    <source>
        <dbReference type="ARBA" id="ARBA00023268"/>
    </source>
</evidence>
<keyword evidence="9" id="KW-0576">Peroxisome</keyword>
<feature type="domain" description="3-hydroxyacyl-CoA dehydrogenase C-terminal" evidence="15">
    <location>
        <begin position="602"/>
        <end position="686"/>
    </location>
</feature>
<keyword evidence="8" id="KW-0443">Lipid metabolism</keyword>
<evidence type="ECO:0000256" key="2">
    <source>
        <dbReference type="ARBA" id="ARBA00005005"/>
    </source>
</evidence>
<comment type="similarity">
    <text evidence="14">Belongs to the enoyl-CoA hydratase/isomerase family.</text>
</comment>
<dbReference type="InterPro" id="IPR029045">
    <property type="entry name" value="ClpP/crotonase-like_dom_sf"/>
</dbReference>
<keyword evidence="4" id="KW-0276">Fatty acid metabolism</keyword>
<evidence type="ECO:0000256" key="8">
    <source>
        <dbReference type="ARBA" id="ARBA00023098"/>
    </source>
</evidence>
<evidence type="ECO:0000259" key="16">
    <source>
        <dbReference type="Pfam" id="PF02737"/>
    </source>
</evidence>
<evidence type="ECO:0000256" key="1">
    <source>
        <dbReference type="ARBA" id="ARBA00004275"/>
    </source>
</evidence>
<evidence type="ECO:0000256" key="5">
    <source>
        <dbReference type="ARBA" id="ARBA00022963"/>
    </source>
</evidence>
<keyword evidence="6" id="KW-0560">Oxidoreductase</keyword>
<dbReference type="Pfam" id="PF00725">
    <property type="entry name" value="3HCDH"/>
    <property type="match status" value="2"/>
</dbReference>
<evidence type="ECO:0000256" key="3">
    <source>
        <dbReference type="ARBA" id="ARBA00008750"/>
    </source>
</evidence>
<keyword evidence="10" id="KW-0413">Isomerase</keyword>
<dbReference type="Pfam" id="PF00378">
    <property type="entry name" value="ECH_1"/>
    <property type="match status" value="1"/>
</dbReference>
<feature type="domain" description="3-hydroxyacyl-CoA dehydrogenase NAD binding" evidence="16">
    <location>
        <begin position="292"/>
        <end position="470"/>
    </location>
</feature>
<evidence type="ECO:0000256" key="6">
    <source>
        <dbReference type="ARBA" id="ARBA00023002"/>
    </source>
</evidence>
<sequence>MTVTYARDGDVAIIGIDNPPVNAASVGLRSGLGQAIDRFADDASARVAILECAGRTWIAGADISEFGKPAQPPYLPDLVSAIETVPKPIIAALHGTALGGGLEIALGAHYRIASGDAQFGLPEVTLGVMPGAGGTQRLPRLVGLEPALEMITGGGRIDAARALELGLVDRIATDDLNAASRQYARFLIDSGAGPRSCMQLPPPPMNDEVVEGLRARMAQKHRGQIAHLRAIDAVIDGLKLPSDQGLAQEREKFLELMNSPQRSALIHAFFAERAVARLPELAGVAARDLAAMGVVGGGTMGTGIAAAGLLAGLAVILVERDETAAGKAANAVAHILQGAAKRGKITTTDCETLMSGMFRCTSDYNALSTADLVVEAVFEKPEVKQQVFAALDQVAKPGAVLATNTSYLDVNRIAQMTGRPSDVIGLHFFSPAHIMRLIEVIGADKTRPEALATGFGLARRMGKIAVRAGNCDGFIGNRILTHYRAAADAMVLDGASPYQIDRALTKFGFAMGPYAVSDLAGLDIGFLTRQRKAPDRHPRDRVPVFADRLYEMGRLGRKAGRGYYIYDDADPNGREDPELDGFLSQLRRQSGLQQRVFGEEEIVSRYMAAMVNEAARVVADGTASRPLDVDVVMLNGYGFPRWRGGPMHWADESGLAQIVASIRNYARQDDHFWQVAPLLETLADSGGSFAGLNKGDKP</sequence>
<dbReference type="InterPro" id="IPR036291">
    <property type="entry name" value="NAD(P)-bd_dom_sf"/>
</dbReference>
<dbReference type="InterPro" id="IPR006108">
    <property type="entry name" value="3HC_DH_C"/>
</dbReference>
<name>A0ABT4ZC02_9RHOB</name>
<dbReference type="InterPro" id="IPR018376">
    <property type="entry name" value="Enoyl-CoA_hyd/isom_CS"/>
</dbReference>
<dbReference type="PANTHER" id="PTHR23309:SF51">
    <property type="entry name" value="3-HYDROXYACYL-COA DEHYDROGENASE-RELATED"/>
    <property type="match status" value="1"/>
</dbReference>
<dbReference type="CDD" id="cd06558">
    <property type="entry name" value="crotonase-like"/>
    <property type="match status" value="1"/>
</dbReference>
<dbReference type="PROSITE" id="PS00166">
    <property type="entry name" value="ENOYL_COA_HYDRATASE"/>
    <property type="match status" value="1"/>
</dbReference>
<evidence type="ECO:0000256" key="9">
    <source>
        <dbReference type="ARBA" id="ARBA00023140"/>
    </source>
</evidence>
<comment type="subcellular location">
    <subcellularLocation>
        <location evidence="1">Peroxisome</location>
    </subcellularLocation>
</comment>
<organism evidence="17 18">
    <name type="scientific">Paracoccus onchidii</name>
    <dbReference type="NCBI Taxonomy" id="3017813"/>
    <lineage>
        <taxon>Bacteria</taxon>
        <taxon>Pseudomonadati</taxon>
        <taxon>Pseudomonadota</taxon>
        <taxon>Alphaproteobacteria</taxon>
        <taxon>Rhodobacterales</taxon>
        <taxon>Paracoccaceae</taxon>
        <taxon>Paracoccus</taxon>
    </lineage>
</organism>
<dbReference type="SUPFAM" id="SSF48179">
    <property type="entry name" value="6-phosphogluconate dehydrogenase C-terminal domain-like"/>
    <property type="match status" value="2"/>
</dbReference>
<dbReference type="Gene3D" id="1.10.1040.50">
    <property type="match status" value="1"/>
</dbReference>
<evidence type="ECO:0000313" key="17">
    <source>
        <dbReference type="EMBL" id="MDB6176672.1"/>
    </source>
</evidence>
<accession>A0ABT4ZC02</accession>
<dbReference type="Proteomes" id="UP001165641">
    <property type="component" value="Unassembled WGS sequence"/>
</dbReference>
<evidence type="ECO:0000313" key="18">
    <source>
        <dbReference type="Proteomes" id="UP001165641"/>
    </source>
</evidence>
<dbReference type="Pfam" id="PF02737">
    <property type="entry name" value="3HCDH_N"/>
    <property type="match status" value="1"/>
</dbReference>
<keyword evidence="7" id="KW-0520">NAD</keyword>
<dbReference type="SUPFAM" id="SSF51735">
    <property type="entry name" value="NAD(P)-binding Rossmann-fold domains"/>
    <property type="match status" value="1"/>
</dbReference>
<comment type="catalytic activity">
    <reaction evidence="13">
        <text>a (3S)-3-hydroxyacyl-CoA + NAD(+) = a 3-oxoacyl-CoA + NADH + H(+)</text>
        <dbReference type="Rhea" id="RHEA:22432"/>
        <dbReference type="ChEBI" id="CHEBI:15378"/>
        <dbReference type="ChEBI" id="CHEBI:57318"/>
        <dbReference type="ChEBI" id="CHEBI:57540"/>
        <dbReference type="ChEBI" id="CHEBI:57945"/>
        <dbReference type="ChEBI" id="CHEBI:90726"/>
        <dbReference type="EC" id="1.1.1.35"/>
    </reaction>
</comment>
<dbReference type="RefSeq" id="WP_271887803.1">
    <property type="nucleotide sequence ID" value="NZ_JAQBIE010000004.1"/>
</dbReference>
<evidence type="ECO:0000256" key="7">
    <source>
        <dbReference type="ARBA" id="ARBA00023027"/>
    </source>
</evidence>
<evidence type="ECO:0000256" key="10">
    <source>
        <dbReference type="ARBA" id="ARBA00023235"/>
    </source>
</evidence>
<feature type="domain" description="3-hydroxyacyl-CoA dehydrogenase C-terminal" evidence="15">
    <location>
        <begin position="473"/>
        <end position="566"/>
    </location>
</feature>
<evidence type="ECO:0000256" key="4">
    <source>
        <dbReference type="ARBA" id="ARBA00022832"/>
    </source>
</evidence>
<dbReference type="SUPFAM" id="SSF52096">
    <property type="entry name" value="ClpP/crotonase"/>
    <property type="match status" value="1"/>
</dbReference>
<evidence type="ECO:0000259" key="15">
    <source>
        <dbReference type="Pfam" id="PF00725"/>
    </source>
</evidence>
<keyword evidence="5" id="KW-0442">Lipid degradation</keyword>
<dbReference type="InterPro" id="IPR001753">
    <property type="entry name" value="Enoyl-CoA_hydra/iso"/>
</dbReference>
<comment type="caution">
    <text evidence="17">The sequence shown here is derived from an EMBL/GenBank/DDBJ whole genome shotgun (WGS) entry which is preliminary data.</text>
</comment>
<evidence type="ECO:0000256" key="13">
    <source>
        <dbReference type="ARBA" id="ARBA00049556"/>
    </source>
</evidence>
<evidence type="ECO:0000256" key="14">
    <source>
        <dbReference type="RuleBase" id="RU003707"/>
    </source>
</evidence>
<dbReference type="InterPro" id="IPR006176">
    <property type="entry name" value="3-OHacyl-CoA_DH_NAD-bd"/>
</dbReference>
<reference evidence="17" key="1">
    <citation type="submission" date="2022-12" db="EMBL/GenBank/DDBJ databases">
        <title>Paracoccus onchidii sp. nov., isolated from a marine invertebrate from the South China Sea.</title>
        <authorList>
            <person name="Xu S."/>
            <person name="Liu Z."/>
            <person name="Xu Y."/>
        </authorList>
    </citation>
    <scope>NUCLEOTIDE SEQUENCE</scope>
    <source>
        <strain evidence="17">Z330</strain>
    </source>
</reference>
<proteinExistence type="inferred from homology"/>